<organism evidence="2 3">
    <name type="scientific">Pseudoduganella violacea</name>
    <dbReference type="NCBI Taxonomy" id="1715466"/>
    <lineage>
        <taxon>Bacteria</taxon>
        <taxon>Pseudomonadati</taxon>
        <taxon>Pseudomonadota</taxon>
        <taxon>Betaproteobacteria</taxon>
        <taxon>Burkholderiales</taxon>
        <taxon>Oxalobacteraceae</taxon>
        <taxon>Telluria group</taxon>
        <taxon>Pseudoduganella</taxon>
    </lineage>
</organism>
<keyword evidence="1" id="KW-0812">Transmembrane</keyword>
<dbReference type="InterPro" id="IPR010281">
    <property type="entry name" value="DUF885"/>
</dbReference>
<protein>
    <submittedName>
        <fullName evidence="2">Uncharacterized protein (DUF885 family)</fullName>
    </submittedName>
</protein>
<sequence>MRRFGVWLRTALMALLFAVVILFTQTWFFKPLKLEWFYTRAFASLALESPEMLTSLGMLSGWLDFHSSRLDDASLAQERATADELRANMATLEEYDRNALGRADQLSYDILHYYLRMEIEGEAFQRHFFEFNPAFGEQNALPEFMTELHQIRSKSEAKAYIARLRLFPQKFAQKLEGTRLSEEQGIFMPRFAIERVLEQMQAYTGKPAKEHQLYLNLRDKLAAIPAESMDEATRAKLLADAESAIRHQVYPAYAQLIAHYADLLPRVMSSHGAWSMPDGDAYYAWAVRTHTTTDLSPRQVHELGLAEVAKVGAQMDKILQAHGLREGSIGARVQQLASDPRQHYPDTTEGRQALLERFRVLVSEADRNMSQAFDLRPKQKLEVRAVPEVSQASGAGAYYVPAAIDGSRPAVFYVNLRAPREVPKFAMRTVVYHETMPGHHMQMSVAQEMTDVPFFRRVIPFTAYQEGWGLYAERLAGEMGLEPDPLDSLGRLRDEMMRATRLVVDSGIHYKRWTREQAIAYMMENTGMGEQEVTAEVERYFVLPGYALAYKVGMLTILGMRERAKQELGDKFDLKQFHREVLSHGALPLIVLNRVVDDWIAVRRKG</sequence>
<evidence type="ECO:0000313" key="2">
    <source>
        <dbReference type="EMBL" id="MBB3118430.1"/>
    </source>
</evidence>
<dbReference type="PANTHER" id="PTHR33361:SF2">
    <property type="entry name" value="DUF885 DOMAIN-CONTAINING PROTEIN"/>
    <property type="match status" value="1"/>
</dbReference>
<keyword evidence="1" id="KW-1133">Transmembrane helix</keyword>
<name>A0A7W5FT41_9BURK</name>
<dbReference type="AlphaFoldDB" id="A0A7W5FT41"/>
<dbReference type="EMBL" id="JACHXD010000003">
    <property type="protein sequence ID" value="MBB3118430.1"/>
    <property type="molecule type" value="Genomic_DNA"/>
</dbReference>
<gene>
    <name evidence="2" type="ORF">FHS03_001461</name>
</gene>
<keyword evidence="1" id="KW-0472">Membrane</keyword>
<keyword evidence="3" id="KW-1185">Reference proteome</keyword>
<evidence type="ECO:0000313" key="3">
    <source>
        <dbReference type="Proteomes" id="UP000541535"/>
    </source>
</evidence>
<accession>A0A7W5FT41</accession>
<comment type="caution">
    <text evidence="2">The sequence shown here is derived from an EMBL/GenBank/DDBJ whole genome shotgun (WGS) entry which is preliminary data.</text>
</comment>
<reference evidence="2 3" key="1">
    <citation type="submission" date="2020-08" db="EMBL/GenBank/DDBJ databases">
        <title>Genomic Encyclopedia of Type Strains, Phase III (KMG-III): the genomes of soil and plant-associated and newly described type strains.</title>
        <authorList>
            <person name="Whitman W."/>
        </authorList>
    </citation>
    <scope>NUCLEOTIDE SEQUENCE [LARGE SCALE GENOMIC DNA]</scope>
    <source>
        <strain evidence="2 3">CECT 8897</strain>
    </source>
</reference>
<dbReference type="PANTHER" id="PTHR33361">
    <property type="entry name" value="GLR0591 PROTEIN"/>
    <property type="match status" value="1"/>
</dbReference>
<proteinExistence type="predicted"/>
<feature type="transmembrane region" description="Helical" evidence="1">
    <location>
        <begin position="6"/>
        <end position="29"/>
    </location>
</feature>
<dbReference type="RefSeq" id="WP_183440345.1">
    <property type="nucleotide sequence ID" value="NZ_JACHXD010000003.1"/>
</dbReference>
<evidence type="ECO:0000256" key="1">
    <source>
        <dbReference type="SAM" id="Phobius"/>
    </source>
</evidence>
<dbReference type="Proteomes" id="UP000541535">
    <property type="component" value="Unassembled WGS sequence"/>
</dbReference>
<dbReference type="Pfam" id="PF05960">
    <property type="entry name" value="DUF885"/>
    <property type="match status" value="1"/>
</dbReference>